<dbReference type="Gene3D" id="3.40.800.10">
    <property type="entry name" value="Ureohydrolase domain"/>
    <property type="match status" value="1"/>
</dbReference>
<dbReference type="InterPro" id="IPR023696">
    <property type="entry name" value="Ureohydrolase_dom_sf"/>
</dbReference>
<accession>A0A098SA15</accession>
<name>A0A098SA15_9BACT</name>
<organism evidence="1 2">
    <name type="scientific">Phaeodactylibacter xiamenensis</name>
    <dbReference type="NCBI Taxonomy" id="1524460"/>
    <lineage>
        <taxon>Bacteria</taxon>
        <taxon>Pseudomonadati</taxon>
        <taxon>Bacteroidota</taxon>
        <taxon>Saprospiria</taxon>
        <taxon>Saprospirales</taxon>
        <taxon>Haliscomenobacteraceae</taxon>
        <taxon>Phaeodactylibacter</taxon>
    </lineage>
</organism>
<evidence type="ECO:0000313" key="1">
    <source>
        <dbReference type="EMBL" id="KGE88970.1"/>
    </source>
</evidence>
<evidence type="ECO:0008006" key="3">
    <source>
        <dbReference type="Google" id="ProtNLM"/>
    </source>
</evidence>
<evidence type="ECO:0000313" key="2">
    <source>
        <dbReference type="Proteomes" id="UP000029736"/>
    </source>
</evidence>
<dbReference type="OrthoDB" id="931936at2"/>
<proteinExistence type="predicted"/>
<sequence>MLHNWLQPLKPLASSFPDDCLGSTIQRYERTFPALAKGSVAILGLGAEQADVVRQSLYALKSPFEGLPIADLGNARKQESIFLIPLIKELLESEVMPILIGSHPAQALAQYKAYQELQYLINLVVVDEKVPYHTTVRDTGTFYLQEIIDSPRSSLFHLSFIGGQAHYLSPATLTALQKRYFDYVRLGKARSELPELEPIIRDGDLLSFNLSAIKGMEALGQERPSPNGFSSDEACQIARYAGMSDKLKSFGIYGFEPQMDFMEQTAQLMAQMIWYFIDGYLHRKGDFPSTMEGLAEYIVEFKDHDYQITFWRSERSNRWWMQVPVKTHHQLQRHRLVPCSYNDYLEACQGKLPERLLQALERFN</sequence>
<dbReference type="STRING" id="1524460.IX84_04030"/>
<protein>
    <recommendedName>
        <fullName evidence="3">Arginase</fullName>
    </recommendedName>
</protein>
<gene>
    <name evidence="1" type="ORF">IX84_04030</name>
</gene>
<keyword evidence="2" id="KW-1185">Reference proteome</keyword>
<dbReference type="AlphaFoldDB" id="A0A098SA15"/>
<dbReference type="EMBL" id="JPOS01000012">
    <property type="protein sequence ID" value="KGE88970.1"/>
    <property type="molecule type" value="Genomic_DNA"/>
</dbReference>
<dbReference type="RefSeq" id="WP_044216720.1">
    <property type="nucleotide sequence ID" value="NZ_CAKZLC010000388.1"/>
</dbReference>
<reference evidence="1 2" key="1">
    <citation type="journal article" date="2014" name="Int. J. Syst. Evol. Microbiol.">
        <title>Phaeodactylibacter xiamenensis gen. nov., sp. nov., a member of the family Saprospiraceae isolated from the marine alga Phaeodactylum tricornutum.</title>
        <authorList>
            <person name="Chen Z.Jr."/>
            <person name="Lei X."/>
            <person name="Lai Q."/>
            <person name="Li Y."/>
            <person name="Zhang B."/>
            <person name="Zhang J."/>
            <person name="Zhang H."/>
            <person name="Yang L."/>
            <person name="Zheng W."/>
            <person name="Tian Y."/>
            <person name="Yu Z."/>
            <person name="Xu H.Jr."/>
            <person name="Zheng T."/>
        </authorList>
    </citation>
    <scope>NUCLEOTIDE SEQUENCE [LARGE SCALE GENOMIC DNA]</scope>
    <source>
        <strain evidence="1 2">KD52</strain>
    </source>
</reference>
<comment type="caution">
    <text evidence="1">The sequence shown here is derived from an EMBL/GenBank/DDBJ whole genome shotgun (WGS) entry which is preliminary data.</text>
</comment>
<dbReference type="Proteomes" id="UP000029736">
    <property type="component" value="Unassembled WGS sequence"/>
</dbReference>
<dbReference type="SUPFAM" id="SSF52768">
    <property type="entry name" value="Arginase/deacetylase"/>
    <property type="match status" value="1"/>
</dbReference>